<comment type="caution">
    <text evidence="3">The sequence shown here is derived from an EMBL/GenBank/DDBJ whole genome shotgun (WGS) entry which is preliminary data.</text>
</comment>
<evidence type="ECO:0000256" key="2">
    <source>
        <dbReference type="ARBA" id="ARBA00022737"/>
    </source>
</evidence>
<proteinExistence type="predicted"/>
<name>A0AAV4RC46_9ARAC</name>
<reference evidence="3 4" key="1">
    <citation type="submission" date="2021-06" db="EMBL/GenBank/DDBJ databases">
        <title>Caerostris darwini draft genome.</title>
        <authorList>
            <person name="Kono N."/>
            <person name="Arakawa K."/>
        </authorList>
    </citation>
    <scope>NUCLEOTIDE SEQUENCE [LARGE SCALE GENOMIC DNA]</scope>
</reference>
<keyword evidence="4" id="KW-1185">Reference proteome</keyword>
<evidence type="ECO:0000256" key="1">
    <source>
        <dbReference type="ARBA" id="ARBA00022441"/>
    </source>
</evidence>
<dbReference type="AlphaFoldDB" id="A0AAV4RC46"/>
<dbReference type="Pfam" id="PF24681">
    <property type="entry name" value="Kelch_KLHDC2_KLHL20_DRC7"/>
    <property type="match status" value="2"/>
</dbReference>
<keyword evidence="1" id="KW-0880">Kelch repeat</keyword>
<sequence length="384" mass="43665">MVQLLNPDMVSAGPPGRTGHIAVSYENYVLVWGGYRENPGVASNTYFSGAELYIYSCISEKWYLKKNGNVSFPPGMSGSTAVVIDDALYVFGGYGYHGQGCTNLLFKFDLETFIWSAVEPEGVPPIPVDKMAGWQYNKKFYVFGGFGNPDTGPSHEFQFVFYHLLWRGWTNQFFEYDPKKNTWSKPFTTGTLPSARAAHAAAVMQGKVYIFGGRHDVHRMNDMHCLDMEIMHWSGELPIKGPVPMGRSWHSLTALSERYLVLYGGFSQNNIVLSDCWRFDTVNHTWQPIELPFEKPRLWHCACLSIFDEVLIFGGCTTNILDLERTPEQATDIVVIRTYPKSLFRSCVDKTIDFPCNIWETLPHNIQSVLQLRFGYRSRHLIGS</sequence>
<evidence type="ECO:0000313" key="3">
    <source>
        <dbReference type="EMBL" id="GIY18261.1"/>
    </source>
</evidence>
<protein>
    <submittedName>
        <fullName evidence="3">Kelch domain-containing protein 1</fullName>
    </submittedName>
</protein>
<dbReference type="InterPro" id="IPR015915">
    <property type="entry name" value="Kelch-typ_b-propeller"/>
</dbReference>
<keyword evidence="2" id="KW-0677">Repeat</keyword>
<gene>
    <name evidence="3" type="primary">Klhdc1</name>
    <name evidence="3" type="ORF">CDAR_473431</name>
</gene>
<dbReference type="PANTHER" id="PTHR46228:SF2">
    <property type="entry name" value="KELCH REPEAT PROTEIN (AFU_ORTHOLOGUE AFUA_4G14350)"/>
    <property type="match status" value="1"/>
</dbReference>
<dbReference type="PANTHER" id="PTHR46228">
    <property type="entry name" value="KELCH DOMAIN-CONTAINING PROTEIN"/>
    <property type="match status" value="1"/>
</dbReference>
<organism evidence="3 4">
    <name type="scientific">Caerostris darwini</name>
    <dbReference type="NCBI Taxonomy" id="1538125"/>
    <lineage>
        <taxon>Eukaryota</taxon>
        <taxon>Metazoa</taxon>
        <taxon>Ecdysozoa</taxon>
        <taxon>Arthropoda</taxon>
        <taxon>Chelicerata</taxon>
        <taxon>Arachnida</taxon>
        <taxon>Araneae</taxon>
        <taxon>Araneomorphae</taxon>
        <taxon>Entelegynae</taxon>
        <taxon>Araneoidea</taxon>
        <taxon>Araneidae</taxon>
        <taxon>Caerostris</taxon>
    </lineage>
</organism>
<dbReference type="EMBL" id="BPLQ01005877">
    <property type="protein sequence ID" value="GIY18261.1"/>
    <property type="molecule type" value="Genomic_DNA"/>
</dbReference>
<accession>A0AAV4RC46</accession>
<dbReference type="SUPFAM" id="SSF117281">
    <property type="entry name" value="Kelch motif"/>
    <property type="match status" value="2"/>
</dbReference>
<evidence type="ECO:0000313" key="4">
    <source>
        <dbReference type="Proteomes" id="UP001054837"/>
    </source>
</evidence>
<dbReference type="Gene3D" id="2.120.10.80">
    <property type="entry name" value="Kelch-type beta propeller"/>
    <property type="match status" value="2"/>
</dbReference>
<dbReference type="Proteomes" id="UP001054837">
    <property type="component" value="Unassembled WGS sequence"/>
</dbReference>